<dbReference type="PANTHER" id="PTHR33164:SF5">
    <property type="entry name" value="ORGANIC HYDROPEROXIDE RESISTANCE TRANSCRIPTIONAL REGULATOR"/>
    <property type="match status" value="1"/>
</dbReference>
<dbReference type="PANTHER" id="PTHR33164">
    <property type="entry name" value="TRANSCRIPTIONAL REGULATOR, MARR FAMILY"/>
    <property type="match status" value="1"/>
</dbReference>
<evidence type="ECO:0000313" key="7">
    <source>
        <dbReference type="EMBL" id="MCU6791292.1"/>
    </source>
</evidence>
<comment type="caution">
    <text evidence="7">The sequence shown here is derived from an EMBL/GenBank/DDBJ whole genome shotgun (WGS) entry which is preliminary data.</text>
</comment>
<keyword evidence="3" id="KW-0805">Transcription regulation</keyword>
<sequence>MNRDEILKLDNQLCFAVYAFSREMTRLYRPVLDKLGLTYTQYIVLLVLWEQDVITVKELGSRLYLDSGTLTPLLKKLEGMELLRRNRDPRDERNVIIRLTDRGHSLKEQAQEVPERVFCQIDIAQEEAFTMRKRLTELIEQVHQLTQEE</sequence>
<dbReference type="InterPro" id="IPR039422">
    <property type="entry name" value="MarR/SlyA-like"/>
</dbReference>
<dbReference type="Pfam" id="PF22381">
    <property type="entry name" value="Staph_reg_Sar_Rot"/>
    <property type="match status" value="1"/>
</dbReference>
<evidence type="ECO:0000256" key="4">
    <source>
        <dbReference type="ARBA" id="ARBA00023125"/>
    </source>
</evidence>
<dbReference type="Gene3D" id="1.10.10.10">
    <property type="entry name" value="Winged helix-like DNA-binding domain superfamily/Winged helix DNA-binding domain"/>
    <property type="match status" value="1"/>
</dbReference>
<dbReference type="PROSITE" id="PS50995">
    <property type="entry name" value="HTH_MARR_2"/>
    <property type="match status" value="1"/>
</dbReference>
<dbReference type="InterPro" id="IPR036388">
    <property type="entry name" value="WH-like_DNA-bd_sf"/>
</dbReference>
<feature type="domain" description="HTH marR-type" evidence="6">
    <location>
        <begin position="10"/>
        <end position="147"/>
    </location>
</feature>
<keyword evidence="8" id="KW-1185">Reference proteome</keyword>
<keyword evidence="4" id="KW-0238">DNA-binding</keyword>
<evidence type="ECO:0000259" key="6">
    <source>
        <dbReference type="PROSITE" id="PS50995"/>
    </source>
</evidence>
<evidence type="ECO:0000256" key="3">
    <source>
        <dbReference type="ARBA" id="ARBA00023015"/>
    </source>
</evidence>
<dbReference type="Proteomes" id="UP001652445">
    <property type="component" value="Unassembled WGS sequence"/>
</dbReference>
<keyword evidence="5" id="KW-0804">Transcription</keyword>
<protein>
    <submittedName>
        <fullName evidence="7">MarR family transcriptional regulator</fullName>
    </submittedName>
</protein>
<dbReference type="InterPro" id="IPR036390">
    <property type="entry name" value="WH_DNA-bd_sf"/>
</dbReference>
<comment type="subcellular location">
    <subcellularLocation>
        <location evidence="1">Cytoplasm</location>
    </subcellularLocation>
</comment>
<organism evidence="7 8">
    <name type="scientific">Paenibacillus baimaensis</name>
    <dbReference type="NCBI Taxonomy" id="2982185"/>
    <lineage>
        <taxon>Bacteria</taxon>
        <taxon>Bacillati</taxon>
        <taxon>Bacillota</taxon>
        <taxon>Bacilli</taxon>
        <taxon>Bacillales</taxon>
        <taxon>Paenibacillaceae</taxon>
        <taxon>Paenibacillus</taxon>
    </lineage>
</organism>
<dbReference type="InterPro" id="IPR055166">
    <property type="entry name" value="Transc_reg_Sar_Rot_HTH"/>
</dbReference>
<evidence type="ECO:0000256" key="1">
    <source>
        <dbReference type="ARBA" id="ARBA00004496"/>
    </source>
</evidence>
<evidence type="ECO:0000256" key="2">
    <source>
        <dbReference type="ARBA" id="ARBA00022490"/>
    </source>
</evidence>
<keyword evidence="2" id="KW-0963">Cytoplasm</keyword>
<dbReference type="EMBL" id="JAOQIO010000007">
    <property type="protein sequence ID" value="MCU6791292.1"/>
    <property type="molecule type" value="Genomic_DNA"/>
</dbReference>
<evidence type="ECO:0000256" key="5">
    <source>
        <dbReference type="ARBA" id="ARBA00023163"/>
    </source>
</evidence>
<evidence type="ECO:0000313" key="8">
    <source>
        <dbReference type="Proteomes" id="UP001652445"/>
    </source>
</evidence>
<proteinExistence type="predicted"/>
<gene>
    <name evidence="7" type="ORF">OB236_04015</name>
</gene>
<dbReference type="InterPro" id="IPR000835">
    <property type="entry name" value="HTH_MarR-typ"/>
</dbReference>
<reference evidence="7 8" key="1">
    <citation type="submission" date="2022-09" db="EMBL/GenBank/DDBJ databases">
        <authorList>
            <person name="Han X.L."/>
            <person name="Wang Q."/>
            <person name="Lu T."/>
        </authorList>
    </citation>
    <scope>NUCLEOTIDE SEQUENCE [LARGE SCALE GENOMIC DNA]</scope>
    <source>
        <strain evidence="7 8">WQ 127069</strain>
    </source>
</reference>
<accession>A0ABT2UBI6</accession>
<dbReference type="RefSeq" id="WP_262682876.1">
    <property type="nucleotide sequence ID" value="NZ_JAOQIO010000007.1"/>
</dbReference>
<name>A0ABT2UBI6_9BACL</name>
<dbReference type="SMART" id="SM00347">
    <property type="entry name" value="HTH_MARR"/>
    <property type="match status" value="1"/>
</dbReference>
<dbReference type="SUPFAM" id="SSF46785">
    <property type="entry name" value="Winged helix' DNA-binding domain"/>
    <property type="match status" value="1"/>
</dbReference>